<proteinExistence type="predicted"/>
<reference evidence="1" key="1">
    <citation type="submission" date="2020-09" db="EMBL/GenBank/DDBJ databases">
        <title>Genome-Enabled Discovery of Anthraquinone Biosynthesis in Senna tora.</title>
        <authorList>
            <person name="Kang S.-H."/>
            <person name="Pandey R.P."/>
            <person name="Lee C.-M."/>
            <person name="Sim J.-S."/>
            <person name="Jeong J.-T."/>
            <person name="Choi B.-S."/>
            <person name="Jung M."/>
            <person name="Ginzburg D."/>
            <person name="Zhao K."/>
            <person name="Won S.Y."/>
            <person name="Oh T.-J."/>
            <person name="Yu Y."/>
            <person name="Kim N.-H."/>
            <person name="Lee O.R."/>
            <person name="Lee T.-H."/>
            <person name="Bashyal P."/>
            <person name="Kim T.-S."/>
            <person name="Lee W.-H."/>
            <person name="Kawkins C."/>
            <person name="Kim C.-K."/>
            <person name="Kim J.S."/>
            <person name="Ahn B.O."/>
            <person name="Rhee S.Y."/>
            <person name="Sohng J.K."/>
        </authorList>
    </citation>
    <scope>NUCLEOTIDE SEQUENCE</scope>
    <source>
        <tissue evidence="1">Leaf</tissue>
    </source>
</reference>
<comment type="caution">
    <text evidence="1">The sequence shown here is derived from an EMBL/GenBank/DDBJ whole genome shotgun (WGS) entry which is preliminary data.</text>
</comment>
<name>A0A834SZG9_9FABA</name>
<evidence type="ECO:0000313" key="1">
    <source>
        <dbReference type="EMBL" id="KAF7812561.1"/>
    </source>
</evidence>
<dbReference type="AlphaFoldDB" id="A0A834SZG9"/>
<evidence type="ECO:0000313" key="2">
    <source>
        <dbReference type="Proteomes" id="UP000634136"/>
    </source>
</evidence>
<protein>
    <submittedName>
        <fullName evidence="1">Uncharacterized protein</fullName>
    </submittedName>
</protein>
<gene>
    <name evidence="1" type="ORF">G2W53_033537</name>
</gene>
<accession>A0A834SZG9</accession>
<organism evidence="1 2">
    <name type="scientific">Senna tora</name>
    <dbReference type="NCBI Taxonomy" id="362788"/>
    <lineage>
        <taxon>Eukaryota</taxon>
        <taxon>Viridiplantae</taxon>
        <taxon>Streptophyta</taxon>
        <taxon>Embryophyta</taxon>
        <taxon>Tracheophyta</taxon>
        <taxon>Spermatophyta</taxon>
        <taxon>Magnoliopsida</taxon>
        <taxon>eudicotyledons</taxon>
        <taxon>Gunneridae</taxon>
        <taxon>Pentapetalae</taxon>
        <taxon>rosids</taxon>
        <taxon>fabids</taxon>
        <taxon>Fabales</taxon>
        <taxon>Fabaceae</taxon>
        <taxon>Caesalpinioideae</taxon>
        <taxon>Cassia clade</taxon>
        <taxon>Senna</taxon>
    </lineage>
</organism>
<dbReference type="EMBL" id="JAAIUW010000010">
    <property type="protein sequence ID" value="KAF7812561.1"/>
    <property type="molecule type" value="Genomic_DNA"/>
</dbReference>
<sequence length="54" mass="5967">MTHLPCDHEPHSGIRSTWIPKYNAKRSAITSPIRALVPLGFVDTARSDCFDSLG</sequence>
<dbReference type="Proteomes" id="UP000634136">
    <property type="component" value="Unassembled WGS sequence"/>
</dbReference>
<keyword evidence="2" id="KW-1185">Reference proteome</keyword>